<sequence>MNDFDMASVPDDEDAVPTTEASDFDGGDPITDEEAAYLQTKAMGDEDRAALLTIHKSDLTADTRSIFMRDTNTINPDTAKVEIGHWCELCKKAGLTWKHCYL</sequence>
<proteinExistence type="predicted"/>
<comment type="caution">
    <text evidence="1">The sequence shown here is derived from an EMBL/GenBank/DDBJ whole genome shotgun (WGS) entry which is preliminary data.</text>
</comment>
<protein>
    <submittedName>
        <fullName evidence="1">Uncharacterized protein</fullName>
    </submittedName>
</protein>
<evidence type="ECO:0000313" key="1">
    <source>
        <dbReference type="EMBL" id="KAH7905729.1"/>
    </source>
</evidence>
<gene>
    <name evidence="1" type="ORF">BJ138DRAFT_728147</name>
</gene>
<keyword evidence="2" id="KW-1185">Reference proteome</keyword>
<name>A0ACB7ZXW8_9AGAM</name>
<dbReference type="Proteomes" id="UP000790377">
    <property type="component" value="Unassembled WGS sequence"/>
</dbReference>
<dbReference type="EMBL" id="MU268133">
    <property type="protein sequence ID" value="KAH7905729.1"/>
    <property type="molecule type" value="Genomic_DNA"/>
</dbReference>
<reference evidence="1" key="1">
    <citation type="journal article" date="2021" name="New Phytol.">
        <title>Evolutionary innovations through gain and loss of genes in the ectomycorrhizal Boletales.</title>
        <authorList>
            <person name="Wu G."/>
            <person name="Miyauchi S."/>
            <person name="Morin E."/>
            <person name="Kuo A."/>
            <person name="Drula E."/>
            <person name="Varga T."/>
            <person name="Kohler A."/>
            <person name="Feng B."/>
            <person name="Cao Y."/>
            <person name="Lipzen A."/>
            <person name="Daum C."/>
            <person name="Hundley H."/>
            <person name="Pangilinan J."/>
            <person name="Johnson J."/>
            <person name="Barry K."/>
            <person name="LaButti K."/>
            <person name="Ng V."/>
            <person name="Ahrendt S."/>
            <person name="Min B."/>
            <person name="Choi I.G."/>
            <person name="Park H."/>
            <person name="Plett J.M."/>
            <person name="Magnuson J."/>
            <person name="Spatafora J.W."/>
            <person name="Nagy L.G."/>
            <person name="Henrissat B."/>
            <person name="Grigoriev I.V."/>
            <person name="Yang Z.L."/>
            <person name="Xu J."/>
            <person name="Martin F.M."/>
        </authorList>
    </citation>
    <scope>NUCLEOTIDE SEQUENCE</scope>
    <source>
        <strain evidence="1">ATCC 28755</strain>
    </source>
</reference>
<accession>A0ACB7ZXW8</accession>
<organism evidence="1 2">
    <name type="scientific">Hygrophoropsis aurantiaca</name>
    <dbReference type="NCBI Taxonomy" id="72124"/>
    <lineage>
        <taxon>Eukaryota</taxon>
        <taxon>Fungi</taxon>
        <taxon>Dikarya</taxon>
        <taxon>Basidiomycota</taxon>
        <taxon>Agaricomycotina</taxon>
        <taxon>Agaricomycetes</taxon>
        <taxon>Agaricomycetidae</taxon>
        <taxon>Boletales</taxon>
        <taxon>Coniophorineae</taxon>
        <taxon>Hygrophoropsidaceae</taxon>
        <taxon>Hygrophoropsis</taxon>
    </lineage>
</organism>
<evidence type="ECO:0000313" key="2">
    <source>
        <dbReference type="Proteomes" id="UP000790377"/>
    </source>
</evidence>